<organism evidence="1 2">
    <name type="scientific">Methanoculleus chikugoensis</name>
    <dbReference type="NCBI Taxonomy" id="118126"/>
    <lineage>
        <taxon>Archaea</taxon>
        <taxon>Methanobacteriati</taxon>
        <taxon>Methanobacteriota</taxon>
        <taxon>Stenosarchaea group</taxon>
        <taxon>Methanomicrobia</taxon>
        <taxon>Methanomicrobiales</taxon>
        <taxon>Methanomicrobiaceae</taxon>
        <taxon>Methanoculleus</taxon>
    </lineage>
</organism>
<dbReference type="AlphaFoldDB" id="A0A1M4MHS9"/>
<dbReference type="RefSeq" id="WP_074368789.1">
    <property type="nucleotide sequence ID" value="NZ_FMID01000009.1"/>
</dbReference>
<proteinExistence type="predicted"/>
<dbReference type="InterPro" id="IPR043733">
    <property type="entry name" value="DUF5677"/>
</dbReference>
<dbReference type="EMBL" id="FMID01000009">
    <property type="protein sequence ID" value="SCL74479.1"/>
    <property type="molecule type" value="Genomic_DNA"/>
</dbReference>
<protein>
    <submittedName>
        <fullName evidence="1">Uncharacterized protein</fullName>
    </submittedName>
</protein>
<evidence type="ECO:0000313" key="1">
    <source>
        <dbReference type="EMBL" id="SCL74479.1"/>
    </source>
</evidence>
<sequence length="338" mass="38942">MDPVDREFWIDCADDDLQTIFRKLLSRGYSREESIEILASGELVDVLLEEREIEIAEQKYEGYKKNFLKLHDLKCAADAQFFRANIEKWGDCFVACDALHVHAVFLNNEYQNDLRSILSDEVKKETNFLHYSLMANYARACQIYAEIFCLLKNGFANGAFARWRSLFELLVVSEFLMKCGEETAKAYLYSCNNAKEKYEWAKTAACFKNLKSVQFSDLRKEVEIAHDFVAYEEYSLSHKMVHASPFGIFNGVGVRENDAGLYDGPSHWGLAGPAILTVRVFAVLSGLYFMQYDITKWRAIGESFVYWVKDITDNFVKQAEINGDLDIVDEFDDFAITR</sequence>
<gene>
    <name evidence="1" type="ORF">L21_0358</name>
</gene>
<dbReference type="Proteomes" id="UP000184671">
    <property type="component" value="Unassembled WGS sequence"/>
</dbReference>
<dbReference type="Pfam" id="PF18928">
    <property type="entry name" value="DUF5677"/>
    <property type="match status" value="1"/>
</dbReference>
<accession>A0A1M4MHS9</accession>
<reference evidence="1 2" key="1">
    <citation type="submission" date="2016-08" db="EMBL/GenBank/DDBJ databases">
        <authorList>
            <person name="Seilhamer J.J."/>
        </authorList>
    </citation>
    <scope>NUCLEOTIDE SEQUENCE [LARGE SCALE GENOMIC DNA]</scope>
    <source>
        <strain evidence="1">L21-II-0</strain>
    </source>
</reference>
<dbReference type="OrthoDB" id="178002at2157"/>
<name>A0A1M4MHS9_9EURY</name>
<evidence type="ECO:0000313" key="2">
    <source>
        <dbReference type="Proteomes" id="UP000184671"/>
    </source>
</evidence>